<dbReference type="PANTHER" id="PTHR45947">
    <property type="entry name" value="SULFOQUINOVOSYL TRANSFERASE SQD2"/>
    <property type="match status" value="1"/>
</dbReference>
<accession>A0A1F7I361</accession>
<reference evidence="3 4" key="1">
    <citation type="journal article" date="2016" name="Nat. Commun.">
        <title>Thousands of microbial genomes shed light on interconnected biogeochemical processes in an aquifer system.</title>
        <authorList>
            <person name="Anantharaman K."/>
            <person name="Brown C.T."/>
            <person name="Hug L.A."/>
            <person name="Sharon I."/>
            <person name="Castelle C.J."/>
            <person name="Probst A.J."/>
            <person name="Thomas B.C."/>
            <person name="Singh A."/>
            <person name="Wilkins M.J."/>
            <person name="Karaoz U."/>
            <person name="Brodie E.L."/>
            <person name="Williams K.H."/>
            <person name="Hubbard S.S."/>
            <person name="Banfield J.F."/>
        </authorList>
    </citation>
    <scope>NUCLEOTIDE SEQUENCE [LARGE SCALE GENOMIC DNA]</scope>
</reference>
<comment type="caution">
    <text evidence="3">The sequence shown here is derived from an EMBL/GenBank/DDBJ whole genome shotgun (WGS) entry which is preliminary data.</text>
</comment>
<organism evidence="3 4">
    <name type="scientific">Candidatus Roizmanbacteria bacterium RIFCSPHIGHO2_12_FULL_41_11</name>
    <dbReference type="NCBI Taxonomy" id="1802052"/>
    <lineage>
        <taxon>Bacteria</taxon>
        <taxon>Candidatus Roizmaniibacteriota</taxon>
    </lineage>
</organism>
<dbReference type="Gene3D" id="3.40.50.2000">
    <property type="entry name" value="Glycogen Phosphorylase B"/>
    <property type="match status" value="2"/>
</dbReference>
<proteinExistence type="predicted"/>
<sequence>MKIAIVHDQISEFGGAERVLLALKKIFPQAEVFTSFYSPFSLGQHAPQFKKWQIKTSWFGKVPLLHKLYSPLRFLTPLIWESFDFRGYDIVISSSGSLMCKGIITRPETLHICYLHHPPRYLYHYETAIEWQKYWLVKIYGHLINHKLRQWDYLSSARVDHFIANSEETKRRITKFYHRDATVIYPPVSILPQLITDNLRPATYFVTTSRLARAKHIEVLIKAANKYRFHLKIVGQGRDETYLRSLAGKTVQFMGNLPDHDFTKLYQNTKAFLFAAVDEEFGIAPIEAMGYGLPVIALNSGGLKETIQNGINGYLYDQLNEDSLFTKIKQWENLSINDKKKMRLEARQSAEKYTFNIFKNNILNYVKSKINF</sequence>
<feature type="domain" description="Glycosyl transferase family 1" evidence="1">
    <location>
        <begin position="204"/>
        <end position="347"/>
    </location>
</feature>
<dbReference type="GO" id="GO:0016757">
    <property type="term" value="F:glycosyltransferase activity"/>
    <property type="evidence" value="ECO:0007669"/>
    <property type="project" value="InterPro"/>
</dbReference>
<dbReference type="PANTHER" id="PTHR45947:SF3">
    <property type="entry name" value="SULFOQUINOVOSYL TRANSFERASE SQD2"/>
    <property type="match status" value="1"/>
</dbReference>
<dbReference type="Proteomes" id="UP000176803">
    <property type="component" value="Unassembled WGS sequence"/>
</dbReference>
<dbReference type="InterPro" id="IPR028098">
    <property type="entry name" value="Glyco_trans_4-like_N"/>
</dbReference>
<dbReference type="InterPro" id="IPR001296">
    <property type="entry name" value="Glyco_trans_1"/>
</dbReference>
<protein>
    <recommendedName>
        <fullName evidence="5">Glycosyl transferase family 1 domain-containing protein</fullName>
    </recommendedName>
</protein>
<evidence type="ECO:0000259" key="2">
    <source>
        <dbReference type="Pfam" id="PF13439"/>
    </source>
</evidence>
<gene>
    <name evidence="3" type="ORF">A3F03_04805</name>
</gene>
<evidence type="ECO:0000259" key="1">
    <source>
        <dbReference type="Pfam" id="PF00534"/>
    </source>
</evidence>
<feature type="domain" description="Glycosyltransferase subfamily 4-like N-terminal" evidence="2">
    <location>
        <begin position="13"/>
        <end position="188"/>
    </location>
</feature>
<evidence type="ECO:0000313" key="4">
    <source>
        <dbReference type="Proteomes" id="UP000176803"/>
    </source>
</evidence>
<dbReference type="EMBL" id="MGAC01000030">
    <property type="protein sequence ID" value="OGK37829.1"/>
    <property type="molecule type" value="Genomic_DNA"/>
</dbReference>
<dbReference type="InterPro" id="IPR050194">
    <property type="entry name" value="Glycosyltransferase_grp1"/>
</dbReference>
<dbReference type="AlphaFoldDB" id="A0A1F7I361"/>
<evidence type="ECO:0000313" key="3">
    <source>
        <dbReference type="EMBL" id="OGK37829.1"/>
    </source>
</evidence>
<evidence type="ECO:0008006" key="5">
    <source>
        <dbReference type="Google" id="ProtNLM"/>
    </source>
</evidence>
<name>A0A1F7I361_9BACT</name>
<dbReference type="Pfam" id="PF00534">
    <property type="entry name" value="Glycos_transf_1"/>
    <property type="match status" value="1"/>
</dbReference>
<dbReference type="SUPFAM" id="SSF53756">
    <property type="entry name" value="UDP-Glycosyltransferase/glycogen phosphorylase"/>
    <property type="match status" value="1"/>
</dbReference>
<dbReference type="Pfam" id="PF13439">
    <property type="entry name" value="Glyco_transf_4"/>
    <property type="match status" value="1"/>
</dbReference>